<proteinExistence type="predicted"/>
<name>A0AAV4DYV0_9GAST</name>
<sequence length="90" mass="9898">MSGLNAVFLITSGCLSHSGRSAETTQSSQPSNRPFLWVFIGIDPPCHFFTPPSVMNTVELVKGVDFPFSCAYDRGKFLKYSVMPPRVSPL</sequence>
<evidence type="ECO:0000313" key="2">
    <source>
        <dbReference type="Proteomes" id="UP000735302"/>
    </source>
</evidence>
<evidence type="ECO:0008006" key="3">
    <source>
        <dbReference type="Google" id="ProtNLM"/>
    </source>
</evidence>
<dbReference type="Proteomes" id="UP000735302">
    <property type="component" value="Unassembled WGS sequence"/>
</dbReference>
<protein>
    <recommendedName>
        <fullName evidence="3">Secreted protein</fullName>
    </recommendedName>
</protein>
<organism evidence="1 2">
    <name type="scientific">Plakobranchus ocellatus</name>
    <dbReference type="NCBI Taxonomy" id="259542"/>
    <lineage>
        <taxon>Eukaryota</taxon>
        <taxon>Metazoa</taxon>
        <taxon>Spiralia</taxon>
        <taxon>Lophotrochozoa</taxon>
        <taxon>Mollusca</taxon>
        <taxon>Gastropoda</taxon>
        <taxon>Heterobranchia</taxon>
        <taxon>Euthyneura</taxon>
        <taxon>Panpulmonata</taxon>
        <taxon>Sacoglossa</taxon>
        <taxon>Placobranchoidea</taxon>
        <taxon>Plakobranchidae</taxon>
        <taxon>Plakobranchus</taxon>
    </lineage>
</organism>
<evidence type="ECO:0000313" key="1">
    <source>
        <dbReference type="EMBL" id="GFO49207.1"/>
    </source>
</evidence>
<dbReference type="AlphaFoldDB" id="A0AAV4DYV0"/>
<accession>A0AAV4DYV0</accession>
<dbReference type="EMBL" id="BLXT01008461">
    <property type="protein sequence ID" value="GFO49207.1"/>
    <property type="molecule type" value="Genomic_DNA"/>
</dbReference>
<gene>
    <name evidence="1" type="ORF">PoB_007571200</name>
</gene>
<reference evidence="1 2" key="1">
    <citation type="journal article" date="2021" name="Elife">
        <title>Chloroplast acquisition without the gene transfer in kleptoplastic sea slugs, Plakobranchus ocellatus.</title>
        <authorList>
            <person name="Maeda T."/>
            <person name="Takahashi S."/>
            <person name="Yoshida T."/>
            <person name="Shimamura S."/>
            <person name="Takaki Y."/>
            <person name="Nagai Y."/>
            <person name="Toyoda A."/>
            <person name="Suzuki Y."/>
            <person name="Arimoto A."/>
            <person name="Ishii H."/>
            <person name="Satoh N."/>
            <person name="Nishiyama T."/>
            <person name="Hasebe M."/>
            <person name="Maruyama T."/>
            <person name="Minagawa J."/>
            <person name="Obokata J."/>
            <person name="Shigenobu S."/>
        </authorList>
    </citation>
    <scope>NUCLEOTIDE SEQUENCE [LARGE SCALE GENOMIC DNA]</scope>
</reference>
<keyword evidence="2" id="KW-1185">Reference proteome</keyword>
<comment type="caution">
    <text evidence="1">The sequence shown here is derived from an EMBL/GenBank/DDBJ whole genome shotgun (WGS) entry which is preliminary data.</text>
</comment>